<proteinExistence type="predicted"/>
<evidence type="ECO:0000256" key="1">
    <source>
        <dbReference type="SAM" id="SignalP"/>
    </source>
</evidence>
<dbReference type="AlphaFoldDB" id="A0AAN8IH33"/>
<sequence>MKRFLVLLLALMGTAFSFPQLCKEGARTGPCKSHNPRPGPDASKPKCRVFLWGGCRANGNNAPYITAEKRTIK</sequence>
<feature type="signal peptide" evidence="1">
    <location>
        <begin position="1"/>
        <end position="17"/>
    </location>
</feature>
<name>A0AAN8IH33_TRICO</name>
<feature type="domain" description="BPTI/Kunitz inhibitor" evidence="2">
    <location>
        <begin position="22"/>
        <end position="61"/>
    </location>
</feature>
<reference evidence="3 4" key="1">
    <citation type="submission" date="2019-10" db="EMBL/GenBank/DDBJ databases">
        <title>Assembly and Annotation for the nematode Trichostrongylus colubriformis.</title>
        <authorList>
            <person name="Martin J."/>
        </authorList>
    </citation>
    <scope>NUCLEOTIDE SEQUENCE [LARGE SCALE GENOMIC DNA]</scope>
    <source>
        <strain evidence="3">G859</strain>
        <tissue evidence="3">Whole worm</tissue>
    </source>
</reference>
<keyword evidence="1" id="KW-0732">Signal</keyword>
<dbReference type="Gene3D" id="4.10.410.10">
    <property type="entry name" value="Pancreatic trypsin inhibitor Kunitz domain"/>
    <property type="match status" value="1"/>
</dbReference>
<dbReference type="Proteomes" id="UP001331761">
    <property type="component" value="Unassembled WGS sequence"/>
</dbReference>
<organism evidence="3 4">
    <name type="scientific">Trichostrongylus colubriformis</name>
    <name type="common">Black scour worm</name>
    <dbReference type="NCBI Taxonomy" id="6319"/>
    <lineage>
        <taxon>Eukaryota</taxon>
        <taxon>Metazoa</taxon>
        <taxon>Ecdysozoa</taxon>
        <taxon>Nematoda</taxon>
        <taxon>Chromadorea</taxon>
        <taxon>Rhabditida</taxon>
        <taxon>Rhabditina</taxon>
        <taxon>Rhabditomorpha</taxon>
        <taxon>Strongyloidea</taxon>
        <taxon>Trichostrongylidae</taxon>
        <taxon>Trichostrongylus</taxon>
    </lineage>
</organism>
<evidence type="ECO:0000313" key="3">
    <source>
        <dbReference type="EMBL" id="KAK5973381.1"/>
    </source>
</evidence>
<keyword evidence="4" id="KW-1185">Reference proteome</keyword>
<dbReference type="GO" id="GO:0004867">
    <property type="term" value="F:serine-type endopeptidase inhibitor activity"/>
    <property type="evidence" value="ECO:0007669"/>
    <property type="project" value="InterPro"/>
</dbReference>
<dbReference type="SUPFAM" id="SSF57362">
    <property type="entry name" value="BPTI-like"/>
    <property type="match status" value="1"/>
</dbReference>
<feature type="chain" id="PRO_5042863489" description="BPTI/Kunitz inhibitor domain-containing protein" evidence="1">
    <location>
        <begin position="18"/>
        <end position="73"/>
    </location>
</feature>
<protein>
    <recommendedName>
        <fullName evidence="2">BPTI/Kunitz inhibitor domain-containing protein</fullName>
    </recommendedName>
</protein>
<evidence type="ECO:0000259" key="2">
    <source>
        <dbReference type="Pfam" id="PF00014"/>
    </source>
</evidence>
<gene>
    <name evidence="3" type="ORF">GCK32_015959</name>
</gene>
<evidence type="ECO:0000313" key="4">
    <source>
        <dbReference type="Proteomes" id="UP001331761"/>
    </source>
</evidence>
<dbReference type="InterPro" id="IPR002223">
    <property type="entry name" value="Kunitz_BPTI"/>
</dbReference>
<dbReference type="EMBL" id="WIXE01015567">
    <property type="protein sequence ID" value="KAK5973381.1"/>
    <property type="molecule type" value="Genomic_DNA"/>
</dbReference>
<dbReference type="Pfam" id="PF00014">
    <property type="entry name" value="Kunitz_BPTI"/>
    <property type="match status" value="1"/>
</dbReference>
<dbReference type="InterPro" id="IPR036880">
    <property type="entry name" value="Kunitz_BPTI_sf"/>
</dbReference>
<comment type="caution">
    <text evidence="3">The sequence shown here is derived from an EMBL/GenBank/DDBJ whole genome shotgun (WGS) entry which is preliminary data.</text>
</comment>
<accession>A0AAN8IH33</accession>